<protein>
    <submittedName>
        <fullName evidence="3">Actin 1</fullName>
    </submittedName>
</protein>
<proteinExistence type="inferred from homology"/>
<dbReference type="PRINTS" id="PR00190">
    <property type="entry name" value="ACTIN"/>
</dbReference>
<dbReference type="InterPro" id="IPR020902">
    <property type="entry name" value="Actin/actin-like_CS"/>
</dbReference>
<dbReference type="GeneID" id="14876259"/>
<dbReference type="Gene3D" id="3.90.640.10">
    <property type="entry name" value="Actin, Chain A, domain 4"/>
    <property type="match status" value="1"/>
</dbReference>
<dbReference type="InterPro" id="IPR004001">
    <property type="entry name" value="Actin_CS"/>
</dbReference>
<dbReference type="PROSITE" id="PS01132">
    <property type="entry name" value="ACTINS_ACT_LIKE"/>
    <property type="match status" value="1"/>
</dbReference>
<comment type="function">
    <text evidence="1">Actins are highly conserved proteins that are involved in various types of cell motility and are ubiquitously expressed in all eukaryotic cells. Multiple isoforms are involved in various cellular functions such as cytoskeleton structure, cell mobility, chromosome movement and muscle contraction.</text>
</comment>
<comment type="similarity">
    <text evidence="2">Belongs to the actin family.</text>
</comment>
<reference evidence="4" key="1">
    <citation type="journal article" date="2011" name="Genome Res.">
        <title>Phylogeny-wide analysis of social amoeba genomes highlights ancient origins for complex intercellular communication.</title>
        <authorList>
            <person name="Heidel A.J."/>
            <person name="Lawal H.M."/>
            <person name="Felder M."/>
            <person name="Schilde C."/>
            <person name="Helps N.R."/>
            <person name="Tunggal B."/>
            <person name="Rivero F."/>
            <person name="John U."/>
            <person name="Schleicher M."/>
            <person name="Eichinger L."/>
            <person name="Platzer M."/>
            <person name="Noegel A.A."/>
            <person name="Schaap P."/>
            <person name="Gloeckner G."/>
        </authorList>
    </citation>
    <scope>NUCLEOTIDE SEQUENCE [LARGE SCALE GENOMIC DNA]</scope>
    <source>
        <strain evidence="4">SH3</strain>
    </source>
</reference>
<evidence type="ECO:0000256" key="2">
    <source>
        <dbReference type="RuleBase" id="RU000487"/>
    </source>
</evidence>
<dbReference type="Pfam" id="PF00022">
    <property type="entry name" value="Actin"/>
    <property type="match status" value="1"/>
</dbReference>
<dbReference type="InterPro" id="IPR043129">
    <property type="entry name" value="ATPase_NBD"/>
</dbReference>
<dbReference type="SUPFAM" id="SSF53067">
    <property type="entry name" value="Actin-like ATPase domain"/>
    <property type="match status" value="2"/>
</dbReference>
<dbReference type="OrthoDB" id="27221at2759"/>
<evidence type="ECO:0000256" key="1">
    <source>
        <dbReference type="ARBA" id="ARBA00025474"/>
    </source>
</evidence>
<dbReference type="GO" id="GO:0015629">
    <property type="term" value="C:actin cytoskeleton"/>
    <property type="evidence" value="ECO:0007669"/>
    <property type="project" value="UniProtKB-ARBA"/>
</dbReference>
<organism evidence="3 4">
    <name type="scientific">Cavenderia fasciculata</name>
    <name type="common">Slime mold</name>
    <name type="synonym">Dictyostelium fasciculatum</name>
    <dbReference type="NCBI Taxonomy" id="261658"/>
    <lineage>
        <taxon>Eukaryota</taxon>
        <taxon>Amoebozoa</taxon>
        <taxon>Evosea</taxon>
        <taxon>Eumycetozoa</taxon>
        <taxon>Dictyostelia</taxon>
        <taxon>Acytosteliales</taxon>
        <taxon>Cavenderiaceae</taxon>
        <taxon>Cavenderia</taxon>
    </lineage>
</organism>
<dbReference type="PROSITE" id="PS00406">
    <property type="entry name" value="ACTINS_1"/>
    <property type="match status" value="1"/>
</dbReference>
<dbReference type="InterPro" id="IPR004000">
    <property type="entry name" value="Actin"/>
</dbReference>
<accession>F4PJ20</accession>
<keyword evidence="4" id="KW-1185">Reference proteome</keyword>
<dbReference type="STRING" id="1054147.F4PJ20"/>
<dbReference type="GO" id="GO:0006909">
    <property type="term" value="P:phagocytosis"/>
    <property type="evidence" value="ECO:0007669"/>
    <property type="project" value="UniProtKB-ARBA"/>
</dbReference>
<evidence type="ECO:0000313" key="4">
    <source>
        <dbReference type="Proteomes" id="UP000007797"/>
    </source>
</evidence>
<name>F4PJ20_CACFS</name>
<dbReference type="FunFam" id="3.30.420.40:FF:000291">
    <property type="entry name" value="Actin, alpha skeletal muscle"/>
    <property type="match status" value="1"/>
</dbReference>
<evidence type="ECO:0000313" key="3">
    <source>
        <dbReference type="EMBL" id="EGG24306.1"/>
    </source>
</evidence>
<dbReference type="KEGG" id="dfa:DFA_06456"/>
<dbReference type="SMART" id="SM00268">
    <property type="entry name" value="ACTIN"/>
    <property type="match status" value="1"/>
</dbReference>
<dbReference type="RefSeq" id="XP_004362157.1">
    <property type="nucleotide sequence ID" value="XM_004362100.1"/>
</dbReference>
<dbReference type="EMBL" id="GL883007">
    <property type="protein sequence ID" value="EGG24306.1"/>
    <property type="molecule type" value="Genomic_DNA"/>
</dbReference>
<gene>
    <name evidence="3" type="ORF">DFA_06456</name>
</gene>
<dbReference type="Gene3D" id="3.30.420.40">
    <property type="match status" value="2"/>
</dbReference>
<dbReference type="FunFam" id="3.30.420.40:FF:000404">
    <property type="entry name" value="Major actin"/>
    <property type="match status" value="1"/>
</dbReference>
<dbReference type="Proteomes" id="UP000007797">
    <property type="component" value="Unassembled WGS sequence"/>
</dbReference>
<dbReference type="PANTHER" id="PTHR11937">
    <property type="entry name" value="ACTIN"/>
    <property type="match status" value="1"/>
</dbReference>
<sequence length="883" mass="101102">MEDIQTIVIDNGSGTCKVGFAGDDDPRAVFPSVVGRPKNYDAVIGKFKKDSFVGDEAQSKRGYLTIKYPIERGIITNWDDMEKIWHHTFYKELGVAPEEHPVLLTEPPLNPKANREKMTQIMFETFNTPSIYISIDAVLSLYSSGRTTGMVLSCGDGVTHTVPIYEGHALQHSIQRLDISGRDLTDYMAKMLNDRGHDQIKFTAPAELAIAHDIKEKLCYVATDFDQEMETSINSTQLDRHYELPDGRTLTVGNERSRCPEALFHPSLLCNESDGIHEMTYNSIMKCDVDIRRDLYNNIVLSGGSTMFPGMADRMHKEIFALAPCATRIKIIAPPDRRDSVWIGGSVLGSLSTFQQMFKYYRFVGRSLLTSNGWKERPSLQVGMRTNSTRYLGLVDDSNIWKLSLALVSKRLFNLVSTSLLTKITVFPTIETSRHILNPFCVIKRANHLTLLPSNRGYMAGFSNSKDVVRFANSVPNGSLQLLQQLDNIVYFSSLRHIVIDAQIDLDEWNDIKLANSVVKVTLIKCPKNILLFQKNTQIKTIRFLNNVSQFDSNQFIRMILEDLSCLPFNEIQSNVENIIIHSPTSILESDVNQFQKNGYQYIGSTFTKNSNYKLQFKRIQESFGNSINQSIQQPTFQDDKMKLDNNNIISIINNNHQVLPNYILFNIIRLVWDSRGNCTCLYDQSIRERIKNDGLKLLDNQEFMTKLNNIKSNCQVHFSTKSAYHPAGLNAKHVNRSRLQLSLISKSFFRFIQSNYFNQFVLKSYSNDDDHLENKNCLLNHFTSLFIYDNSQLHSKKMTCLNFDQDKILNMTEMSIRRGFFPKGYLAQFINLQSLTVHSNNNPIPFECFQNLRKLDIGNFDLRHLRYFTLDKDLSESLNGNH</sequence>
<dbReference type="FunFam" id="3.90.640.10:FF:000007">
    <property type="entry name" value="Actin like 7B"/>
    <property type="match status" value="1"/>
</dbReference>
<dbReference type="AlphaFoldDB" id="F4PJ20"/>